<reference evidence="1" key="1">
    <citation type="journal article" date="2019" name="bioRxiv">
        <title>The Genome of the Zebra Mussel, Dreissena polymorpha: A Resource for Invasive Species Research.</title>
        <authorList>
            <person name="McCartney M.A."/>
            <person name="Auch B."/>
            <person name="Kono T."/>
            <person name="Mallez S."/>
            <person name="Zhang Y."/>
            <person name="Obille A."/>
            <person name="Becker A."/>
            <person name="Abrahante J.E."/>
            <person name="Garbe J."/>
            <person name="Badalamenti J.P."/>
            <person name="Herman A."/>
            <person name="Mangelson H."/>
            <person name="Liachko I."/>
            <person name="Sullivan S."/>
            <person name="Sone E.D."/>
            <person name="Koren S."/>
            <person name="Silverstein K.A.T."/>
            <person name="Beckman K.B."/>
            <person name="Gohl D.M."/>
        </authorList>
    </citation>
    <scope>NUCLEOTIDE SEQUENCE</scope>
    <source>
        <strain evidence="1">Duluth1</strain>
        <tissue evidence="1">Whole animal</tissue>
    </source>
</reference>
<dbReference type="AlphaFoldDB" id="A0A9D4IYR5"/>
<name>A0A9D4IYR5_DREPO</name>
<dbReference type="Proteomes" id="UP000828390">
    <property type="component" value="Unassembled WGS sequence"/>
</dbReference>
<accession>A0A9D4IYR5</accession>
<organism evidence="1 2">
    <name type="scientific">Dreissena polymorpha</name>
    <name type="common">Zebra mussel</name>
    <name type="synonym">Mytilus polymorpha</name>
    <dbReference type="NCBI Taxonomy" id="45954"/>
    <lineage>
        <taxon>Eukaryota</taxon>
        <taxon>Metazoa</taxon>
        <taxon>Spiralia</taxon>
        <taxon>Lophotrochozoa</taxon>
        <taxon>Mollusca</taxon>
        <taxon>Bivalvia</taxon>
        <taxon>Autobranchia</taxon>
        <taxon>Heteroconchia</taxon>
        <taxon>Euheterodonta</taxon>
        <taxon>Imparidentia</taxon>
        <taxon>Neoheterodontei</taxon>
        <taxon>Myida</taxon>
        <taxon>Dreissenoidea</taxon>
        <taxon>Dreissenidae</taxon>
        <taxon>Dreissena</taxon>
    </lineage>
</organism>
<protein>
    <submittedName>
        <fullName evidence="1">Uncharacterized protein</fullName>
    </submittedName>
</protein>
<dbReference type="EMBL" id="JAIWYP010000008">
    <property type="protein sequence ID" value="KAH3789679.1"/>
    <property type="molecule type" value="Genomic_DNA"/>
</dbReference>
<gene>
    <name evidence="1" type="ORF">DPMN_167865</name>
</gene>
<keyword evidence="2" id="KW-1185">Reference proteome</keyword>
<sequence>MTLQVSLGNERPKVMDIVNIEPGPGNRLPSVRLAFLQRALQGFLNSGQEE</sequence>
<evidence type="ECO:0000313" key="1">
    <source>
        <dbReference type="EMBL" id="KAH3789679.1"/>
    </source>
</evidence>
<proteinExistence type="predicted"/>
<comment type="caution">
    <text evidence="1">The sequence shown here is derived from an EMBL/GenBank/DDBJ whole genome shotgun (WGS) entry which is preliminary data.</text>
</comment>
<evidence type="ECO:0000313" key="2">
    <source>
        <dbReference type="Proteomes" id="UP000828390"/>
    </source>
</evidence>
<reference evidence="1" key="2">
    <citation type="submission" date="2020-11" db="EMBL/GenBank/DDBJ databases">
        <authorList>
            <person name="McCartney M.A."/>
            <person name="Auch B."/>
            <person name="Kono T."/>
            <person name="Mallez S."/>
            <person name="Becker A."/>
            <person name="Gohl D.M."/>
            <person name="Silverstein K.A.T."/>
            <person name="Koren S."/>
            <person name="Bechman K.B."/>
            <person name="Herman A."/>
            <person name="Abrahante J.E."/>
            <person name="Garbe J."/>
        </authorList>
    </citation>
    <scope>NUCLEOTIDE SEQUENCE</scope>
    <source>
        <strain evidence="1">Duluth1</strain>
        <tissue evidence="1">Whole animal</tissue>
    </source>
</reference>